<evidence type="ECO:0000256" key="1">
    <source>
        <dbReference type="SAM" id="MobiDB-lite"/>
    </source>
</evidence>
<sequence length="695" mass="78271">MTMPYQYKPLEPTKKQFRLINILESSTEAALKCGLEVFSLLDLNPEYKTFLATNGLTEATSSQQLPEWIGRSQIPTFPPYEIKNRFLWGDFAALSYVWGDSRETTTIEVNSVQTQITKSLAAALHCLRETCRFAGSYHLWVDALAINQLDDLERSQQVAVMRDYYTIAWSVIGFLGPAQDECHKALGLVRSLADIAGSEDTCEDLRTTIVRTKKHPHIPGSWLALNRLALRPYWIRLWIMQELALGGPRAILYCGSEAILWHTFCRGLGVLSGFLWIARVEATKYDCLLLPDEARPRGAQYVLDHIFKDIWMLSHIEENQSQPPKLSRLMEMATSTLCSDPRDKVYGMLGVMDREVAKAIEPDYTRSAAKACIRVAEACIVAHKSVEILRDANLWGPSGAPTWVPDFTWTGRRRDSRPDDTGQPDDASHRSNKAWLERRSYHADRGLEFTPPVRSGRTLLCTAVLFDTIDGLGLGTTLEPDENQNTLVQTQGSHSAYGDFDSAARRLHATLYAGRRRFQGEGTPALLHLPLTQQEAERQFARLGWVFFEEELVWYERWTDWYEGNAKLRIGGWELERFFSGSVPHGAEEEEYKSAYTGWVRTSQAGIRRLFTTAAGRLGWVSCARGIKPGEGVEAQRGDVLAVFPGCSTPILLRPHHTGDHYLVSGEIYVEGMMDGELQVLLAGNMASLQQVCLE</sequence>
<dbReference type="Proteomes" id="UP001310594">
    <property type="component" value="Unassembled WGS sequence"/>
</dbReference>
<evidence type="ECO:0000313" key="3">
    <source>
        <dbReference type="EMBL" id="KAK5697363.1"/>
    </source>
</evidence>
<feature type="region of interest" description="Disordered" evidence="1">
    <location>
        <begin position="406"/>
        <end position="433"/>
    </location>
</feature>
<dbReference type="PANTHER" id="PTHR24148">
    <property type="entry name" value="ANKYRIN REPEAT DOMAIN-CONTAINING PROTEIN 39 HOMOLOG-RELATED"/>
    <property type="match status" value="1"/>
</dbReference>
<protein>
    <recommendedName>
        <fullName evidence="2">Heterokaryon incompatibility domain-containing protein</fullName>
    </recommendedName>
</protein>
<organism evidence="3 4">
    <name type="scientific">Elasticomyces elasticus</name>
    <dbReference type="NCBI Taxonomy" id="574655"/>
    <lineage>
        <taxon>Eukaryota</taxon>
        <taxon>Fungi</taxon>
        <taxon>Dikarya</taxon>
        <taxon>Ascomycota</taxon>
        <taxon>Pezizomycotina</taxon>
        <taxon>Dothideomycetes</taxon>
        <taxon>Dothideomycetidae</taxon>
        <taxon>Mycosphaerellales</taxon>
        <taxon>Teratosphaeriaceae</taxon>
        <taxon>Elasticomyces</taxon>
    </lineage>
</organism>
<dbReference type="AlphaFoldDB" id="A0AAN7VR11"/>
<dbReference type="Pfam" id="PF06985">
    <property type="entry name" value="HET"/>
    <property type="match status" value="1"/>
</dbReference>
<name>A0AAN7VR11_9PEZI</name>
<dbReference type="PANTHER" id="PTHR24148:SF73">
    <property type="entry name" value="HET DOMAIN PROTEIN (AFU_ORTHOLOGUE AFUA_8G01020)"/>
    <property type="match status" value="1"/>
</dbReference>
<dbReference type="Pfam" id="PF26639">
    <property type="entry name" value="Het-6_barrel"/>
    <property type="match status" value="1"/>
</dbReference>
<dbReference type="EMBL" id="JAVRQU010000011">
    <property type="protein sequence ID" value="KAK5697363.1"/>
    <property type="molecule type" value="Genomic_DNA"/>
</dbReference>
<accession>A0AAN7VR11</accession>
<proteinExistence type="predicted"/>
<feature type="domain" description="Heterokaryon incompatibility" evidence="2">
    <location>
        <begin position="91"/>
        <end position="242"/>
    </location>
</feature>
<evidence type="ECO:0000259" key="2">
    <source>
        <dbReference type="Pfam" id="PF06985"/>
    </source>
</evidence>
<reference evidence="3" key="1">
    <citation type="submission" date="2023-08" db="EMBL/GenBank/DDBJ databases">
        <title>Black Yeasts Isolated from many extreme environments.</title>
        <authorList>
            <person name="Coleine C."/>
            <person name="Stajich J.E."/>
            <person name="Selbmann L."/>
        </authorList>
    </citation>
    <scope>NUCLEOTIDE SEQUENCE</scope>
    <source>
        <strain evidence="3">CCFEE 5810</strain>
    </source>
</reference>
<dbReference type="InterPro" id="IPR010730">
    <property type="entry name" value="HET"/>
</dbReference>
<gene>
    <name evidence="3" type="ORF">LTR97_007501</name>
</gene>
<comment type="caution">
    <text evidence="3">The sequence shown here is derived from an EMBL/GenBank/DDBJ whole genome shotgun (WGS) entry which is preliminary data.</text>
</comment>
<evidence type="ECO:0000313" key="4">
    <source>
        <dbReference type="Proteomes" id="UP001310594"/>
    </source>
</evidence>
<dbReference type="InterPro" id="IPR052895">
    <property type="entry name" value="HetReg/Transcr_Mod"/>
</dbReference>